<feature type="compositionally biased region" description="Basic residues" evidence="1">
    <location>
        <begin position="25"/>
        <end position="35"/>
    </location>
</feature>
<reference evidence="3" key="2">
    <citation type="submission" date="2020-10" db="UniProtKB">
        <authorList>
            <consortium name="WormBaseParasite"/>
        </authorList>
    </citation>
    <scope>IDENTIFICATION</scope>
</reference>
<sequence>MTDPPDTPTDRPKFPYLKKGDGIRRFRGKPPKRLSTRSLTVGNPHQNEDTRRTASASSLPYSQTPKRPTTATTTDSGLPEDQLPSCESLTQHDENDDVFVDDEVAVTMSSTNRANQNQPTNESMMAFQPNYYSTPIAKDVDACEARLNLFAPNSVRDAMKLMEKVETASTSSESLTSLQQIKTPSVAQNPPRHDEPDAVDAPEEANRRTDASTSATVTGKDEPTQSTPIVPAVFNPIHSLSSNITMPRASDYKVSIPTNFNFKRFETPLLPTSTSTRSSFPGNFASPKHQENKFLRSHSIEVDKSEFTPVKMVRFKSKPTLTVMPSHDVSLLSTPIFPKPPSGLTRECFEVIRADSNKLYGIRKSIKF</sequence>
<proteinExistence type="predicted"/>
<name>A0A7E4V6D3_PANRE</name>
<organism evidence="2 3">
    <name type="scientific">Panagrellus redivivus</name>
    <name type="common">Microworm</name>
    <dbReference type="NCBI Taxonomy" id="6233"/>
    <lineage>
        <taxon>Eukaryota</taxon>
        <taxon>Metazoa</taxon>
        <taxon>Ecdysozoa</taxon>
        <taxon>Nematoda</taxon>
        <taxon>Chromadorea</taxon>
        <taxon>Rhabditida</taxon>
        <taxon>Tylenchina</taxon>
        <taxon>Panagrolaimomorpha</taxon>
        <taxon>Panagrolaimoidea</taxon>
        <taxon>Panagrolaimidae</taxon>
        <taxon>Panagrellus</taxon>
    </lineage>
</organism>
<feature type="region of interest" description="Disordered" evidence="1">
    <location>
        <begin position="166"/>
        <end position="230"/>
    </location>
</feature>
<evidence type="ECO:0000313" key="3">
    <source>
        <dbReference type="WBParaSite" id="Pan_g16795.t1"/>
    </source>
</evidence>
<feature type="compositionally biased region" description="Basic and acidic residues" evidence="1">
    <location>
        <begin position="8"/>
        <end position="24"/>
    </location>
</feature>
<keyword evidence="2" id="KW-1185">Reference proteome</keyword>
<protein>
    <submittedName>
        <fullName evidence="3">Flocculation protein FLO11-like</fullName>
    </submittedName>
</protein>
<dbReference type="WBParaSite" id="Pan_g16795.t1">
    <property type="protein sequence ID" value="Pan_g16795.t1"/>
    <property type="gene ID" value="Pan_g16795"/>
</dbReference>
<feature type="compositionally biased region" description="Polar residues" evidence="1">
    <location>
        <begin position="53"/>
        <end position="67"/>
    </location>
</feature>
<dbReference type="AlphaFoldDB" id="A0A7E4V6D3"/>
<feature type="region of interest" description="Disordered" evidence="1">
    <location>
        <begin position="1"/>
        <end position="97"/>
    </location>
</feature>
<feature type="compositionally biased region" description="Polar residues" evidence="1">
    <location>
        <begin position="179"/>
        <end position="188"/>
    </location>
</feature>
<accession>A0A7E4V6D3</accession>
<evidence type="ECO:0000313" key="2">
    <source>
        <dbReference type="Proteomes" id="UP000492821"/>
    </source>
</evidence>
<dbReference type="Proteomes" id="UP000492821">
    <property type="component" value="Unassembled WGS sequence"/>
</dbReference>
<feature type="compositionally biased region" description="Polar residues" evidence="1">
    <location>
        <begin position="36"/>
        <end position="45"/>
    </location>
</feature>
<feature type="compositionally biased region" description="Low complexity" evidence="1">
    <location>
        <begin position="167"/>
        <end position="178"/>
    </location>
</feature>
<reference evidence="2" key="1">
    <citation type="journal article" date="2013" name="Genetics">
        <title>The draft genome and transcriptome of Panagrellus redivivus are shaped by the harsh demands of a free-living lifestyle.</title>
        <authorList>
            <person name="Srinivasan J."/>
            <person name="Dillman A.R."/>
            <person name="Macchietto M.G."/>
            <person name="Heikkinen L."/>
            <person name="Lakso M."/>
            <person name="Fracchia K.M."/>
            <person name="Antoshechkin I."/>
            <person name="Mortazavi A."/>
            <person name="Wong G."/>
            <person name="Sternberg P.W."/>
        </authorList>
    </citation>
    <scope>NUCLEOTIDE SEQUENCE [LARGE SCALE GENOMIC DNA]</scope>
    <source>
        <strain evidence="2">MT8872</strain>
    </source>
</reference>
<evidence type="ECO:0000256" key="1">
    <source>
        <dbReference type="SAM" id="MobiDB-lite"/>
    </source>
</evidence>